<proteinExistence type="predicted"/>
<keyword evidence="1" id="KW-1133">Transmembrane helix</keyword>
<evidence type="ECO:0008006" key="4">
    <source>
        <dbReference type="Google" id="ProtNLM"/>
    </source>
</evidence>
<keyword evidence="1" id="KW-0472">Membrane</keyword>
<protein>
    <recommendedName>
        <fullName evidence="4">Zn-dependent protease with chaperone function</fullName>
    </recommendedName>
</protein>
<keyword evidence="3" id="KW-1185">Reference proteome</keyword>
<name>A0ABY4YNJ6_9MICO</name>
<feature type="transmembrane region" description="Helical" evidence="1">
    <location>
        <begin position="12"/>
        <end position="33"/>
    </location>
</feature>
<feature type="transmembrane region" description="Helical" evidence="1">
    <location>
        <begin position="166"/>
        <end position="187"/>
    </location>
</feature>
<evidence type="ECO:0000313" key="2">
    <source>
        <dbReference type="EMBL" id="USQ77825.1"/>
    </source>
</evidence>
<feature type="transmembrane region" description="Helical" evidence="1">
    <location>
        <begin position="39"/>
        <end position="57"/>
    </location>
</feature>
<gene>
    <name evidence="2" type="ORF">NF557_08025</name>
</gene>
<sequence>MTAGRARRAYARVMIVPMVMSAAMWLVVAALVARQYWPAFLLVIVPVLAIAASTPVGERCQAVFMWARAPRLHQRHTLGPVAQVLLEHGVESAHLTLLVGPSRGIAVTAVGRRIIVVSRGLIEDVRLGHLSTGAAAAVVAHEVGVMRAGLTRSDPAIRVLLAPWKVWLTFIALMWAVASALIPRWLMLTCLLMNAGAGIWLGATQDPAMFVSTACWAVVLWTWWTFRSWSRARHRIGDHYLVQTGLARVYAQLLVKSFTDDYTRDRAVRLQHPEMQGEQVVVPGEAPRANPALSTTAR</sequence>
<dbReference type="RefSeq" id="WP_252623513.1">
    <property type="nucleotide sequence ID" value="NZ_CP099490.1"/>
</dbReference>
<dbReference type="EMBL" id="CP099490">
    <property type="protein sequence ID" value="USQ77825.1"/>
    <property type="molecule type" value="Genomic_DNA"/>
</dbReference>
<keyword evidence="1" id="KW-0812">Transmembrane</keyword>
<dbReference type="Proteomes" id="UP001056535">
    <property type="component" value="Chromosome"/>
</dbReference>
<evidence type="ECO:0000256" key="1">
    <source>
        <dbReference type="SAM" id="Phobius"/>
    </source>
</evidence>
<feature type="transmembrane region" description="Helical" evidence="1">
    <location>
        <begin position="207"/>
        <end position="226"/>
    </location>
</feature>
<accession>A0ABY4YNJ6</accession>
<reference evidence="2" key="1">
    <citation type="submission" date="2022-06" db="EMBL/GenBank/DDBJ databases">
        <title>Ornithinimicrobium JY.X270.</title>
        <authorList>
            <person name="Huang Y."/>
        </authorList>
    </citation>
    <scope>NUCLEOTIDE SEQUENCE</scope>
    <source>
        <strain evidence="2">JY.X270</strain>
    </source>
</reference>
<organism evidence="2 3">
    <name type="scientific">Ornithinimicrobium cryptoxanthini</name>
    <dbReference type="NCBI Taxonomy" id="2934161"/>
    <lineage>
        <taxon>Bacteria</taxon>
        <taxon>Bacillati</taxon>
        <taxon>Actinomycetota</taxon>
        <taxon>Actinomycetes</taxon>
        <taxon>Micrococcales</taxon>
        <taxon>Ornithinimicrobiaceae</taxon>
        <taxon>Ornithinimicrobium</taxon>
    </lineage>
</organism>
<evidence type="ECO:0000313" key="3">
    <source>
        <dbReference type="Proteomes" id="UP001056535"/>
    </source>
</evidence>